<protein>
    <submittedName>
        <fullName evidence="2">Uncharacterized protein</fullName>
    </submittedName>
</protein>
<feature type="compositionally biased region" description="Polar residues" evidence="1">
    <location>
        <begin position="366"/>
        <end position="376"/>
    </location>
</feature>
<evidence type="ECO:0000256" key="1">
    <source>
        <dbReference type="SAM" id="MobiDB-lite"/>
    </source>
</evidence>
<feature type="compositionally biased region" description="Polar residues" evidence="1">
    <location>
        <begin position="546"/>
        <end position="558"/>
    </location>
</feature>
<accession>A0A8J8NAN2</accession>
<evidence type="ECO:0000313" key="2">
    <source>
        <dbReference type="EMBL" id="TNV71005.1"/>
    </source>
</evidence>
<feature type="compositionally biased region" description="Polar residues" evidence="1">
    <location>
        <begin position="43"/>
        <end position="56"/>
    </location>
</feature>
<feature type="compositionally biased region" description="Polar residues" evidence="1">
    <location>
        <begin position="67"/>
        <end position="81"/>
    </location>
</feature>
<organism evidence="2 3">
    <name type="scientific">Halteria grandinella</name>
    <dbReference type="NCBI Taxonomy" id="5974"/>
    <lineage>
        <taxon>Eukaryota</taxon>
        <taxon>Sar</taxon>
        <taxon>Alveolata</taxon>
        <taxon>Ciliophora</taxon>
        <taxon>Intramacronucleata</taxon>
        <taxon>Spirotrichea</taxon>
        <taxon>Stichotrichia</taxon>
        <taxon>Sporadotrichida</taxon>
        <taxon>Halteriidae</taxon>
        <taxon>Halteria</taxon>
    </lineage>
</organism>
<dbReference type="AlphaFoldDB" id="A0A8J8NAN2"/>
<keyword evidence="3" id="KW-1185">Reference proteome</keyword>
<sequence length="558" mass="62311">MAEKTIQVKSRPEMHIKNLGVDYLTGRINSFMTAEKRAGSRLGGNTSHLSQKSQTAGGPRNRPLTASRLSSASRQGTQQPHPGTAAGVSLLRDTQQKQLVLSDFMKFTLKESPSLAVAASKNQITKPPIVDQGRKQVEHYIKTITRNESGHTIHGRLLSSPASTKVLKALKIEQEGLTLKAQPMIINATPSNGSLLNRSMKSFNFEQTPNRGGMLSPQQQLSKLMMVPSTSKHQISVAQTIQEENNNMTNKDFFLEDGMTNSFLDGGRTGSRSPTANTMFIKVEEQQTTDQLLIKSIRLRHLTKGKELDRLDNKTLVNSLSAVQCMPGFQTVKAKYASDQKPFFQAKNFEVKSQYLKAEYVPKEQGTGSAQPTPITSPDPKKVLPPPQAQAPAQQNPNITKKLGSFLALSGENPENDQDELERYTEQRPPWVTMYNNSRGSAVASLKTALMHRQEAVQKAKELALTIFVPPKQPERARTKGKFSIQVATPAERFSVEKQWQFKANPSFHEQMEKRDALDRRIFDKKHQQQLNKYRIQMEQAGQPIRSPSLSPMKSNKL</sequence>
<gene>
    <name evidence="2" type="ORF">FGO68_gene1596</name>
</gene>
<reference evidence="2" key="1">
    <citation type="submission" date="2019-06" db="EMBL/GenBank/DDBJ databases">
        <authorList>
            <person name="Zheng W."/>
        </authorList>
    </citation>
    <scope>NUCLEOTIDE SEQUENCE</scope>
    <source>
        <strain evidence="2">QDHG01</strain>
    </source>
</reference>
<dbReference type="Proteomes" id="UP000785679">
    <property type="component" value="Unassembled WGS sequence"/>
</dbReference>
<evidence type="ECO:0000313" key="3">
    <source>
        <dbReference type="Proteomes" id="UP000785679"/>
    </source>
</evidence>
<feature type="region of interest" description="Disordered" evidence="1">
    <location>
        <begin position="39"/>
        <end position="89"/>
    </location>
</feature>
<name>A0A8J8NAN2_HALGN</name>
<comment type="caution">
    <text evidence="2">The sequence shown here is derived from an EMBL/GenBank/DDBJ whole genome shotgun (WGS) entry which is preliminary data.</text>
</comment>
<feature type="region of interest" description="Disordered" evidence="1">
    <location>
        <begin position="362"/>
        <end position="397"/>
    </location>
</feature>
<proteinExistence type="predicted"/>
<feature type="region of interest" description="Disordered" evidence="1">
    <location>
        <begin position="536"/>
        <end position="558"/>
    </location>
</feature>
<dbReference type="EMBL" id="RRYP01031180">
    <property type="protein sequence ID" value="TNV71005.1"/>
    <property type="molecule type" value="Genomic_DNA"/>
</dbReference>